<feature type="domain" description="EamA" evidence="2">
    <location>
        <begin position="150"/>
        <end position="277"/>
    </location>
</feature>
<protein>
    <submittedName>
        <fullName evidence="3">DMT family transporter</fullName>
    </submittedName>
</protein>
<feature type="transmembrane region" description="Helical" evidence="1">
    <location>
        <begin position="263"/>
        <end position="280"/>
    </location>
</feature>
<dbReference type="Proteomes" id="UP000584642">
    <property type="component" value="Unassembled WGS sequence"/>
</dbReference>
<dbReference type="InterPro" id="IPR037185">
    <property type="entry name" value="EmrE-like"/>
</dbReference>
<dbReference type="RefSeq" id="WP_180285804.1">
    <property type="nucleotide sequence ID" value="NZ_JABFDB010000034.1"/>
</dbReference>
<feature type="transmembrane region" description="Helical" evidence="1">
    <location>
        <begin position="97"/>
        <end position="118"/>
    </location>
</feature>
<dbReference type="EMBL" id="JABFDB010000034">
    <property type="protein sequence ID" value="NYZ24025.1"/>
    <property type="molecule type" value="Genomic_DNA"/>
</dbReference>
<feature type="transmembrane region" description="Helical" evidence="1">
    <location>
        <begin position="238"/>
        <end position="257"/>
    </location>
</feature>
<dbReference type="PANTHER" id="PTHR22911">
    <property type="entry name" value="ACYL-MALONYL CONDENSING ENZYME-RELATED"/>
    <property type="match status" value="1"/>
</dbReference>
<feature type="transmembrane region" description="Helical" evidence="1">
    <location>
        <begin position="180"/>
        <end position="201"/>
    </location>
</feature>
<accession>A0ABX2TJX1</accession>
<dbReference type="InterPro" id="IPR000620">
    <property type="entry name" value="EamA_dom"/>
</dbReference>
<dbReference type="PANTHER" id="PTHR22911:SF103">
    <property type="entry name" value="BLR2811 PROTEIN"/>
    <property type="match status" value="1"/>
</dbReference>
<dbReference type="Gene3D" id="1.10.3730.20">
    <property type="match status" value="1"/>
</dbReference>
<feature type="domain" description="EamA" evidence="2">
    <location>
        <begin position="9"/>
        <end position="141"/>
    </location>
</feature>
<keyword evidence="1" id="KW-0812">Transmembrane</keyword>
<evidence type="ECO:0000259" key="2">
    <source>
        <dbReference type="Pfam" id="PF00892"/>
    </source>
</evidence>
<evidence type="ECO:0000313" key="4">
    <source>
        <dbReference type="Proteomes" id="UP000584642"/>
    </source>
</evidence>
<gene>
    <name evidence="3" type="ORF">HND93_30345</name>
</gene>
<organism evidence="3 4">
    <name type="scientific">Azospirillum oleiclasticum</name>
    <dbReference type="NCBI Taxonomy" id="2735135"/>
    <lineage>
        <taxon>Bacteria</taxon>
        <taxon>Pseudomonadati</taxon>
        <taxon>Pseudomonadota</taxon>
        <taxon>Alphaproteobacteria</taxon>
        <taxon>Rhodospirillales</taxon>
        <taxon>Azospirillaceae</taxon>
        <taxon>Azospirillum</taxon>
    </lineage>
</organism>
<keyword evidence="1" id="KW-1133">Transmembrane helix</keyword>
<sequence>MTAPDGRRLGIALVMLAVLFFTLLDSTAKALAGSHSMGMLVWARYAFGLGWLLLLMPKGHGLQPFHTARPWVHALRGTLIMASTGFMFASVRHLPLATIYAISFLSPLLVAAMSVPFLGERVRPAQWLAILGGFAGVLVVVRPGMVPVDWTILLPFGMMATYALYQILTRMTGLSDPPLTALLHVTLVGFLAASLALPVSWSAPDPWHWAAFAAMGALGTAGHLCLIKALTIAPASAVSPFTYTQIIWATLVSVLWFGQMPDAPTLAGGAIVIASGLWLMRMGTR</sequence>
<evidence type="ECO:0000313" key="3">
    <source>
        <dbReference type="EMBL" id="NYZ24025.1"/>
    </source>
</evidence>
<keyword evidence="1" id="KW-0472">Membrane</keyword>
<proteinExistence type="predicted"/>
<dbReference type="Pfam" id="PF00892">
    <property type="entry name" value="EamA"/>
    <property type="match status" value="2"/>
</dbReference>
<feature type="transmembrane region" description="Helical" evidence="1">
    <location>
        <begin position="207"/>
        <end position="226"/>
    </location>
</feature>
<reference evidence="3 4" key="1">
    <citation type="submission" date="2020-05" db="EMBL/GenBank/DDBJ databases">
        <title>Azospirillum oleiclasticum sp. nov, a nitrogen-fixing and heavy crude oil-emulsifying bacterium isolated from the crude oil of Yumen Oilfield.</title>
        <authorList>
            <person name="Wu D."/>
            <person name="Cai M."/>
            <person name="Zhang X."/>
        </authorList>
    </citation>
    <scope>NUCLEOTIDE SEQUENCE [LARGE SCALE GENOMIC DNA]</scope>
    <source>
        <strain evidence="3 4">ROY-1-1-2</strain>
    </source>
</reference>
<name>A0ABX2TJX1_9PROT</name>
<evidence type="ECO:0000256" key="1">
    <source>
        <dbReference type="SAM" id="Phobius"/>
    </source>
</evidence>
<feature type="transmembrane region" description="Helical" evidence="1">
    <location>
        <begin position="125"/>
        <end position="144"/>
    </location>
</feature>
<keyword evidence="4" id="KW-1185">Reference proteome</keyword>
<feature type="transmembrane region" description="Helical" evidence="1">
    <location>
        <begin position="71"/>
        <end position="91"/>
    </location>
</feature>
<dbReference type="SUPFAM" id="SSF103481">
    <property type="entry name" value="Multidrug resistance efflux transporter EmrE"/>
    <property type="match status" value="2"/>
</dbReference>
<comment type="caution">
    <text evidence="3">The sequence shown here is derived from an EMBL/GenBank/DDBJ whole genome shotgun (WGS) entry which is preliminary data.</text>
</comment>
<feature type="transmembrane region" description="Helical" evidence="1">
    <location>
        <begin position="150"/>
        <end position="168"/>
    </location>
</feature>
<feature type="transmembrane region" description="Helical" evidence="1">
    <location>
        <begin position="42"/>
        <end position="59"/>
    </location>
</feature>